<dbReference type="AlphaFoldDB" id="A0A0G1LS52"/>
<organism evidence="2 3">
    <name type="scientific">Candidatus Uhrbacteria bacterium GW2011_GWF2_44_350</name>
    <dbReference type="NCBI Taxonomy" id="1619000"/>
    <lineage>
        <taxon>Bacteria</taxon>
        <taxon>Candidatus Uhriibacteriota</taxon>
    </lineage>
</organism>
<evidence type="ECO:0000313" key="2">
    <source>
        <dbReference type="EMBL" id="KKT71702.1"/>
    </source>
</evidence>
<dbReference type="Proteomes" id="UP000034154">
    <property type="component" value="Unassembled WGS sequence"/>
</dbReference>
<reference evidence="2 3" key="1">
    <citation type="journal article" date="2015" name="Nature">
        <title>rRNA introns, odd ribosomes, and small enigmatic genomes across a large radiation of phyla.</title>
        <authorList>
            <person name="Brown C.T."/>
            <person name="Hug L.A."/>
            <person name="Thomas B.C."/>
            <person name="Sharon I."/>
            <person name="Castelle C.J."/>
            <person name="Singh A."/>
            <person name="Wilkins M.J."/>
            <person name="Williams K.H."/>
            <person name="Banfield J.F."/>
        </authorList>
    </citation>
    <scope>NUCLEOTIDE SEQUENCE [LARGE SCALE GENOMIC DNA]</scope>
</reference>
<protein>
    <submittedName>
        <fullName evidence="2">Uncharacterized protein</fullName>
    </submittedName>
</protein>
<dbReference type="EMBL" id="LCJB01000010">
    <property type="protein sequence ID" value="KKT71702.1"/>
    <property type="molecule type" value="Genomic_DNA"/>
</dbReference>
<accession>A0A0G1LS52</accession>
<evidence type="ECO:0000256" key="1">
    <source>
        <dbReference type="SAM" id="MobiDB-lite"/>
    </source>
</evidence>
<evidence type="ECO:0000313" key="3">
    <source>
        <dbReference type="Proteomes" id="UP000034154"/>
    </source>
</evidence>
<proteinExistence type="predicted"/>
<sequence>MSERIKIEPTEAEIEAEARGKIRDWIHDPKLKFHFSRTPNLARIIKEGILSSSFADWAGLEPLSTDLRSRLEDNPPLSEDISIGDREKNPKPNKFSCWQRPIDWWLKFFVSNFDDYVGFLLPSNLKRTPVTPHVNESHVQVRIRPQKIEGLFVVELPDFFVKNLGAATDEFGFCHALRAVNLFFGLETKDIDKSDHDLVIYRLKHKNNLKENEPDSSETRQILFDIGQKRREVVICFLEEKIGKKIKDIAPIDCLIYFAKQRKIPLYLVDEDLSGTKVVWPPVK</sequence>
<gene>
    <name evidence="2" type="ORF">UW63_C0010G0003</name>
</gene>
<comment type="caution">
    <text evidence="2">The sequence shown here is derived from an EMBL/GenBank/DDBJ whole genome shotgun (WGS) entry which is preliminary data.</text>
</comment>
<feature type="region of interest" description="Disordered" evidence="1">
    <location>
        <begin position="69"/>
        <end position="88"/>
    </location>
</feature>
<name>A0A0G1LS52_9BACT</name>